<dbReference type="Pfam" id="PF07626">
    <property type="entry name" value="PSD3"/>
    <property type="match status" value="1"/>
</dbReference>
<feature type="domain" description="DUF1595" evidence="7">
    <location>
        <begin position="423"/>
        <end position="482"/>
    </location>
</feature>
<dbReference type="Proteomes" id="UP000315017">
    <property type="component" value="Chromosome"/>
</dbReference>
<dbReference type="Pfam" id="PF07624">
    <property type="entry name" value="PSD2"/>
    <property type="match status" value="1"/>
</dbReference>
<evidence type="ECO:0000313" key="8">
    <source>
        <dbReference type="EMBL" id="QDU25043.1"/>
    </source>
</evidence>
<dbReference type="EMBL" id="CP036274">
    <property type="protein sequence ID" value="QDU25043.1"/>
    <property type="molecule type" value="Genomic_DNA"/>
</dbReference>
<feature type="domain" description="DUF1592" evidence="5">
    <location>
        <begin position="489"/>
        <end position="614"/>
    </location>
</feature>
<accession>A0A517Y479</accession>
<dbReference type="InterPro" id="IPR013043">
    <property type="entry name" value="DUF1595"/>
</dbReference>
<proteinExistence type="predicted"/>
<evidence type="ECO:0000259" key="7">
    <source>
        <dbReference type="Pfam" id="PF07637"/>
    </source>
</evidence>
<evidence type="ECO:0000259" key="4">
    <source>
        <dbReference type="Pfam" id="PF07627"/>
    </source>
</evidence>
<keyword evidence="9" id="KW-1185">Reference proteome</keyword>
<keyword evidence="1" id="KW-0732">Signal</keyword>
<dbReference type="Pfam" id="PF07631">
    <property type="entry name" value="PSD4"/>
    <property type="match status" value="1"/>
</dbReference>
<evidence type="ECO:0000259" key="3">
    <source>
        <dbReference type="Pfam" id="PF07626"/>
    </source>
</evidence>
<evidence type="ECO:0000259" key="5">
    <source>
        <dbReference type="Pfam" id="PF07631"/>
    </source>
</evidence>
<dbReference type="InterPro" id="IPR036909">
    <property type="entry name" value="Cyt_c-like_dom_sf"/>
</dbReference>
<name>A0A517Y479_9BACT</name>
<reference evidence="8 9" key="1">
    <citation type="submission" date="2019-02" db="EMBL/GenBank/DDBJ databases">
        <title>Deep-cultivation of Planctomycetes and their phenomic and genomic characterization uncovers novel biology.</title>
        <authorList>
            <person name="Wiegand S."/>
            <person name="Jogler M."/>
            <person name="Boedeker C."/>
            <person name="Pinto D."/>
            <person name="Vollmers J."/>
            <person name="Rivas-Marin E."/>
            <person name="Kohn T."/>
            <person name="Peeters S.H."/>
            <person name="Heuer A."/>
            <person name="Rast P."/>
            <person name="Oberbeckmann S."/>
            <person name="Bunk B."/>
            <person name="Jeske O."/>
            <person name="Meyerdierks A."/>
            <person name="Storesund J.E."/>
            <person name="Kallscheuer N."/>
            <person name="Luecker S."/>
            <person name="Lage O.M."/>
            <person name="Pohl T."/>
            <person name="Merkel B.J."/>
            <person name="Hornburger P."/>
            <person name="Mueller R.-W."/>
            <person name="Bruemmer F."/>
            <person name="Labrenz M."/>
            <person name="Spormann A.M."/>
            <person name="Op den Camp H."/>
            <person name="Overmann J."/>
            <person name="Amann R."/>
            <person name="Jetten M.S.M."/>
            <person name="Mascher T."/>
            <person name="Medema M.H."/>
            <person name="Devos D.P."/>
            <person name="Kaster A.-K."/>
            <person name="Ovreas L."/>
            <person name="Rohde M."/>
            <person name="Galperin M.Y."/>
            <person name="Jogler C."/>
        </authorList>
    </citation>
    <scope>NUCLEOTIDE SEQUENCE [LARGE SCALE GENOMIC DNA]</scope>
    <source>
        <strain evidence="8 9">ETA_A8</strain>
    </source>
</reference>
<feature type="domain" description="DUF1588" evidence="4">
    <location>
        <begin position="634"/>
        <end position="730"/>
    </location>
</feature>
<feature type="domain" description="DUF1587" evidence="3">
    <location>
        <begin position="130"/>
        <end position="194"/>
    </location>
</feature>
<dbReference type="GO" id="GO:0020037">
    <property type="term" value="F:heme binding"/>
    <property type="evidence" value="ECO:0007669"/>
    <property type="project" value="InterPro"/>
</dbReference>
<feature type="domain" description="Cytochrome C Planctomycete-type" evidence="6">
    <location>
        <begin position="47"/>
        <end position="93"/>
    </location>
</feature>
<dbReference type="GO" id="GO:0009055">
    <property type="term" value="F:electron transfer activity"/>
    <property type="evidence" value="ECO:0007669"/>
    <property type="project" value="InterPro"/>
</dbReference>
<dbReference type="InterPro" id="IPR013042">
    <property type="entry name" value="DUF1592"/>
</dbReference>
<dbReference type="InterPro" id="IPR011429">
    <property type="entry name" value="Cyt_c_Planctomycete-type"/>
</dbReference>
<evidence type="ECO:0000259" key="6">
    <source>
        <dbReference type="Pfam" id="PF07635"/>
    </source>
</evidence>
<evidence type="ECO:0000313" key="9">
    <source>
        <dbReference type="Proteomes" id="UP000315017"/>
    </source>
</evidence>
<dbReference type="Pfam" id="PF07637">
    <property type="entry name" value="PSD5"/>
    <property type="match status" value="1"/>
</dbReference>
<dbReference type="InterPro" id="IPR013039">
    <property type="entry name" value="DUF1588"/>
</dbReference>
<organism evidence="8 9">
    <name type="scientific">Anatilimnocola aggregata</name>
    <dbReference type="NCBI Taxonomy" id="2528021"/>
    <lineage>
        <taxon>Bacteria</taxon>
        <taxon>Pseudomonadati</taxon>
        <taxon>Planctomycetota</taxon>
        <taxon>Planctomycetia</taxon>
        <taxon>Pirellulales</taxon>
        <taxon>Pirellulaceae</taxon>
        <taxon>Anatilimnocola</taxon>
    </lineage>
</organism>
<dbReference type="AlphaFoldDB" id="A0A517Y479"/>
<dbReference type="Pfam" id="PF07627">
    <property type="entry name" value="PSCyt3"/>
    <property type="match status" value="1"/>
</dbReference>
<dbReference type="SUPFAM" id="SSF46626">
    <property type="entry name" value="Cytochrome c"/>
    <property type="match status" value="1"/>
</dbReference>
<protein>
    <submittedName>
        <fullName evidence="8">Planctomycete cytochrome C</fullName>
    </submittedName>
</protein>
<evidence type="ECO:0000259" key="2">
    <source>
        <dbReference type="Pfam" id="PF07624"/>
    </source>
</evidence>
<feature type="chain" id="PRO_5022079268" evidence="1">
    <location>
        <begin position="30"/>
        <end position="835"/>
    </location>
</feature>
<dbReference type="InterPro" id="IPR013036">
    <property type="entry name" value="DUF1587"/>
</dbReference>
<dbReference type="InterPro" id="IPR011478">
    <property type="entry name" value="DUF1585"/>
</dbReference>
<sequence length="835" mass="92473" precursor="true">MNPTCTASFYCRGMSLLAFALLNVPSVAAADDAAVAPSVTAFFQTYCIDCHGPTKPKGDFRVDALKIAVNAADAENWQLVLDNLQLGEMPPKDAKQPKQAEVEKVTTWIQNELSRAAAELKGTGGEVVLRRLNRVEYHNTIADLFDVHGDFTAGFPEDLREHGFDNNGAALMLSSAQMQEYMKAADFILARAIAPTTRPETKSKTFTLHDGNRKAIDAAAKNLAMRLAKFDSLTPQEKVNTRKMEESVKANPDSYGYRFPVWENGTLRPPKPTDGPHLDAVMTVQQYFSGEPQLGLPAGRGWYRVKAVAYALKNDGKPARLKFTVEEGYSGKLPKAVSVFAFTDEQPREVEARYYMEPGDRVVFTIMDGAPHSQGRTMIDQPGPFIAIRSFSIEGPVYESWPPKGHRTLFGDIDPTQPTPEKAAAIAANLAPKLFRRPVDDASVAKYRALYEKFAKTMTHDEALRGMLTTMLVSPRFLYHEEPPNGPDAYAIASRMSYFLWRSTPDDELLKAAADGSLLDVTKRRTQAERMLADARSARFVNDFTGQWLRVREVGVMKANADLYPEYDAELEAAMRGETEHFISEMFRSDLPLANLIDSDWAMLNQRLAKHYGIEGVVGPDFRRVSLDKSKTVRGGLLTHASIHAVTSNGSTTSPVIRGTWMLEKFLGTPASPPPPDVPAIEPDIRGATTIKEQLAKHRDIASCNSCHRKIDPLGFALESFDVIGGWRNNYRALVEPRPGARAKLSDGPPVDSADEWAGVGRFNSFQEFRELVKKREDLVVQNLTHQLATFALGRAPGFPDRQPLKVIATQVREKKSGLKSLVLELVSSPVFTNP</sequence>
<gene>
    <name evidence="8" type="ORF">ETAA8_01040</name>
</gene>
<dbReference type="RefSeq" id="WP_145083299.1">
    <property type="nucleotide sequence ID" value="NZ_CP036274.1"/>
</dbReference>
<evidence type="ECO:0000256" key="1">
    <source>
        <dbReference type="SAM" id="SignalP"/>
    </source>
</evidence>
<dbReference type="Pfam" id="PF07635">
    <property type="entry name" value="PSCyt1"/>
    <property type="match status" value="1"/>
</dbReference>
<dbReference type="KEGG" id="aagg:ETAA8_01040"/>
<feature type="domain" description="DUF1585" evidence="2">
    <location>
        <begin position="762"/>
        <end position="832"/>
    </location>
</feature>
<feature type="signal peptide" evidence="1">
    <location>
        <begin position="1"/>
        <end position="29"/>
    </location>
</feature>
<dbReference type="OrthoDB" id="175242at2"/>